<evidence type="ECO:0000256" key="8">
    <source>
        <dbReference type="ARBA" id="ARBA00029447"/>
    </source>
</evidence>
<keyword evidence="6 10" id="KW-0472">Membrane</keyword>
<dbReference type="Pfam" id="PF00672">
    <property type="entry name" value="HAMP"/>
    <property type="match status" value="1"/>
</dbReference>
<keyword evidence="7 9" id="KW-0807">Transducer</keyword>
<evidence type="ECO:0000256" key="10">
    <source>
        <dbReference type="SAM" id="Phobius"/>
    </source>
</evidence>
<feature type="transmembrane region" description="Helical" evidence="10">
    <location>
        <begin position="283"/>
        <end position="307"/>
    </location>
</feature>
<evidence type="ECO:0000259" key="12">
    <source>
        <dbReference type="PROSITE" id="PS50885"/>
    </source>
</evidence>
<dbReference type="GO" id="GO:0007165">
    <property type="term" value="P:signal transduction"/>
    <property type="evidence" value="ECO:0007669"/>
    <property type="project" value="UniProtKB-KW"/>
</dbReference>
<evidence type="ECO:0000256" key="5">
    <source>
        <dbReference type="ARBA" id="ARBA00022989"/>
    </source>
</evidence>
<dbReference type="KEGG" id="palb:EJC50_05740"/>
<dbReference type="SMART" id="SM00304">
    <property type="entry name" value="HAMP"/>
    <property type="match status" value="1"/>
</dbReference>
<name>A0A3S9A0G7_9BACL</name>
<dbReference type="RefSeq" id="WP_126013523.1">
    <property type="nucleotide sequence ID" value="NZ_CP034437.1"/>
</dbReference>
<evidence type="ECO:0000256" key="7">
    <source>
        <dbReference type="ARBA" id="ARBA00023224"/>
    </source>
</evidence>
<dbReference type="InterPro" id="IPR003660">
    <property type="entry name" value="HAMP_dom"/>
</dbReference>
<comment type="similarity">
    <text evidence="8">Belongs to the methyl-accepting chemotaxis (MCP) protein family.</text>
</comment>
<dbReference type="GO" id="GO:0005886">
    <property type="term" value="C:plasma membrane"/>
    <property type="evidence" value="ECO:0007669"/>
    <property type="project" value="UniProtKB-SubCell"/>
</dbReference>
<dbReference type="SUPFAM" id="SSF58104">
    <property type="entry name" value="Methyl-accepting chemotaxis protein (MCP) signaling domain"/>
    <property type="match status" value="1"/>
</dbReference>
<keyword evidence="3" id="KW-0145">Chemotaxis</keyword>
<evidence type="ECO:0000313" key="13">
    <source>
        <dbReference type="EMBL" id="AZN39221.1"/>
    </source>
</evidence>
<dbReference type="Gene3D" id="3.30.450.20">
    <property type="entry name" value="PAS domain"/>
    <property type="match status" value="1"/>
</dbReference>
<dbReference type="FunFam" id="1.10.287.950:FF:000001">
    <property type="entry name" value="Methyl-accepting chemotaxis sensory transducer"/>
    <property type="match status" value="1"/>
</dbReference>
<proteinExistence type="inferred from homology"/>
<dbReference type="PROSITE" id="PS50111">
    <property type="entry name" value="CHEMOTAXIS_TRANSDUC_2"/>
    <property type="match status" value="1"/>
</dbReference>
<dbReference type="Gene3D" id="1.10.287.950">
    <property type="entry name" value="Methyl-accepting chemotaxis protein"/>
    <property type="match status" value="1"/>
</dbReference>
<evidence type="ECO:0000256" key="1">
    <source>
        <dbReference type="ARBA" id="ARBA00004651"/>
    </source>
</evidence>
<dbReference type="PROSITE" id="PS50885">
    <property type="entry name" value="HAMP"/>
    <property type="match status" value="1"/>
</dbReference>
<gene>
    <name evidence="13" type="ORF">EJC50_05740</name>
</gene>
<dbReference type="CDD" id="cd11386">
    <property type="entry name" value="MCP_signal"/>
    <property type="match status" value="1"/>
</dbReference>
<dbReference type="GO" id="GO:0006935">
    <property type="term" value="P:chemotaxis"/>
    <property type="evidence" value="ECO:0007669"/>
    <property type="project" value="UniProtKB-KW"/>
</dbReference>
<dbReference type="PANTHER" id="PTHR32089">
    <property type="entry name" value="METHYL-ACCEPTING CHEMOTAXIS PROTEIN MCPB"/>
    <property type="match status" value="1"/>
</dbReference>
<keyword evidence="2" id="KW-1003">Cell membrane</keyword>
<evidence type="ECO:0000256" key="4">
    <source>
        <dbReference type="ARBA" id="ARBA00022692"/>
    </source>
</evidence>
<dbReference type="PANTHER" id="PTHR32089:SF112">
    <property type="entry name" value="LYSOZYME-LIKE PROTEIN-RELATED"/>
    <property type="match status" value="1"/>
</dbReference>
<evidence type="ECO:0000256" key="3">
    <source>
        <dbReference type="ARBA" id="ARBA00022500"/>
    </source>
</evidence>
<comment type="subcellular location">
    <subcellularLocation>
        <location evidence="1">Cell membrane</location>
        <topology evidence="1">Multi-pass membrane protein</topology>
    </subcellularLocation>
</comment>
<sequence length="625" mass="66998">MNRLSLLQRLTPRKLTAKLMISTLVISLLIVVSMSLALFIPNSSVFRNQINEKLALQTQTIAAQLDEDILQKLAKVESLANIGALNGMDMQKHQALITSFAKQNPDLIGAAFSVDPTGKVGYNNTGAQVDYSATPILKQVFQGVPSIGNPTAPKIDPTKLIVPLVYPLMKDGQAFGFYAAGYDINEATKIVKEAKIGDTGYAVMLGSNGLMVYHPDPALQMMKTVYDLNVPEVVASYESAEVGKNTSYTYTFKGVKKIGYAAKTKSGFVIQMAVPERELLGPIYTMMTTTIVAAVIVLLAALVLVYFSAKALAKPILYISQMVNVFAGGDLRPRLKVNSKDELGILADHINEMVDSLSSTIEQVTSASESVAASAQQITASTDEVARGSVSQADRSRTMAHVFESLESSILLVASSAHSARALSQEAVEIAREGTETISLSIDKMERANTQMELLESDSKKIGEIIEVIDGIAEQTNLLALNAAIEAARAGEQGRGFAVVADEVRKLAERSSEATKQIGSIIKNMQDNAARSVHAVGEGVAQFAQTQHSFDGIVTKVNDTYQMVGEITASSENQTKRASEMLVEIESVAAISEQAAASAEETAAASHELATLAEKLQGSVDTFKY</sequence>
<keyword evidence="4 10" id="KW-0812">Transmembrane</keyword>
<dbReference type="InterPro" id="IPR004089">
    <property type="entry name" value="MCPsignal_dom"/>
</dbReference>
<keyword evidence="14" id="KW-1185">Reference proteome</keyword>
<organism evidence="13 14">
    <name type="scientific">Paenibacillus albus</name>
    <dbReference type="NCBI Taxonomy" id="2495582"/>
    <lineage>
        <taxon>Bacteria</taxon>
        <taxon>Bacillati</taxon>
        <taxon>Bacillota</taxon>
        <taxon>Bacilli</taxon>
        <taxon>Bacillales</taxon>
        <taxon>Paenibacillaceae</taxon>
        <taxon>Paenibacillus</taxon>
    </lineage>
</organism>
<evidence type="ECO:0000256" key="2">
    <source>
        <dbReference type="ARBA" id="ARBA00022475"/>
    </source>
</evidence>
<keyword evidence="5 10" id="KW-1133">Transmembrane helix</keyword>
<evidence type="ECO:0000256" key="9">
    <source>
        <dbReference type="PROSITE-ProRule" id="PRU00284"/>
    </source>
</evidence>
<evidence type="ECO:0000256" key="6">
    <source>
        <dbReference type="ARBA" id="ARBA00023136"/>
    </source>
</evidence>
<dbReference type="SMART" id="SM00283">
    <property type="entry name" value="MA"/>
    <property type="match status" value="1"/>
</dbReference>
<dbReference type="Pfam" id="PF02743">
    <property type="entry name" value="dCache_1"/>
    <property type="match status" value="1"/>
</dbReference>
<evidence type="ECO:0000259" key="11">
    <source>
        <dbReference type="PROSITE" id="PS50111"/>
    </source>
</evidence>
<reference evidence="14" key="1">
    <citation type="submission" date="2018-12" db="EMBL/GenBank/DDBJ databases">
        <title>Genome sequence of Peanibacillus sp.</title>
        <authorList>
            <person name="Subramani G."/>
            <person name="Srinivasan S."/>
            <person name="Kim M.K."/>
        </authorList>
    </citation>
    <scope>NUCLEOTIDE SEQUENCE [LARGE SCALE GENOMIC DNA]</scope>
    <source>
        <strain evidence="14">18JY67-1</strain>
    </source>
</reference>
<feature type="domain" description="HAMP" evidence="12">
    <location>
        <begin position="310"/>
        <end position="362"/>
    </location>
</feature>
<protein>
    <submittedName>
        <fullName evidence="13">Methyl-accepting chemotaxis protein</fullName>
    </submittedName>
</protein>
<dbReference type="Pfam" id="PF00015">
    <property type="entry name" value="MCPsignal"/>
    <property type="match status" value="1"/>
</dbReference>
<dbReference type="AlphaFoldDB" id="A0A3S9A0G7"/>
<feature type="domain" description="Methyl-accepting transducer" evidence="11">
    <location>
        <begin position="367"/>
        <end position="610"/>
    </location>
</feature>
<dbReference type="CDD" id="cd06225">
    <property type="entry name" value="HAMP"/>
    <property type="match status" value="1"/>
</dbReference>
<dbReference type="EMBL" id="CP034437">
    <property type="protein sequence ID" value="AZN39221.1"/>
    <property type="molecule type" value="Genomic_DNA"/>
</dbReference>
<dbReference type="Proteomes" id="UP000272528">
    <property type="component" value="Chromosome"/>
</dbReference>
<dbReference type="CDD" id="cd12912">
    <property type="entry name" value="PDC2_MCP_like"/>
    <property type="match status" value="1"/>
</dbReference>
<feature type="transmembrane region" description="Helical" evidence="10">
    <location>
        <begin position="21"/>
        <end position="40"/>
    </location>
</feature>
<dbReference type="InterPro" id="IPR033479">
    <property type="entry name" value="dCache_1"/>
</dbReference>
<dbReference type="OrthoDB" id="243053at2"/>
<accession>A0A3S9A0G7</accession>
<evidence type="ECO:0000313" key="14">
    <source>
        <dbReference type="Proteomes" id="UP000272528"/>
    </source>
</evidence>